<evidence type="ECO:0000313" key="1">
    <source>
        <dbReference type="EMBL" id="KAF6727631.1"/>
    </source>
</evidence>
<dbReference type="AlphaFoldDB" id="A0A834CJ22"/>
<proteinExistence type="predicted"/>
<accession>A0A834CJ22</accession>
<gene>
    <name evidence="1" type="ORF">FQA47_013931</name>
</gene>
<sequence>MWGEVLCKEKEQEKERGLNDLLGKSGTAVRKEDGGSADSYRRTGAATGISGCVSRDSALQTLYPRAGGKWNTAGVGERTKVVFGFIMARCV</sequence>
<organism evidence="1 2">
    <name type="scientific">Oryzias melastigma</name>
    <name type="common">Marine medaka</name>
    <dbReference type="NCBI Taxonomy" id="30732"/>
    <lineage>
        <taxon>Eukaryota</taxon>
        <taxon>Metazoa</taxon>
        <taxon>Chordata</taxon>
        <taxon>Craniata</taxon>
        <taxon>Vertebrata</taxon>
        <taxon>Euteleostomi</taxon>
        <taxon>Actinopterygii</taxon>
        <taxon>Neopterygii</taxon>
        <taxon>Teleostei</taxon>
        <taxon>Neoteleostei</taxon>
        <taxon>Acanthomorphata</taxon>
        <taxon>Ovalentaria</taxon>
        <taxon>Atherinomorphae</taxon>
        <taxon>Beloniformes</taxon>
        <taxon>Adrianichthyidae</taxon>
        <taxon>Oryziinae</taxon>
        <taxon>Oryzias</taxon>
    </lineage>
</organism>
<name>A0A834CJ22_ORYME</name>
<protein>
    <submittedName>
        <fullName evidence="1">Uncharacterized protein</fullName>
    </submittedName>
</protein>
<comment type="caution">
    <text evidence="1">The sequence shown here is derived from an EMBL/GenBank/DDBJ whole genome shotgun (WGS) entry which is preliminary data.</text>
</comment>
<dbReference type="EMBL" id="WKFB01000299">
    <property type="protein sequence ID" value="KAF6727631.1"/>
    <property type="molecule type" value="Genomic_DNA"/>
</dbReference>
<dbReference type="Proteomes" id="UP000646548">
    <property type="component" value="Unassembled WGS sequence"/>
</dbReference>
<reference evidence="1" key="1">
    <citation type="journal article" name="BMC Genomics">
        <title>Long-read sequencing and de novo genome assembly of marine medaka (Oryzias melastigma).</title>
        <authorList>
            <person name="Liang P."/>
            <person name="Saqib H.S.A."/>
            <person name="Ni X."/>
            <person name="Shen Y."/>
        </authorList>
    </citation>
    <scope>NUCLEOTIDE SEQUENCE</scope>
    <source>
        <strain evidence="1">Bigg-433</strain>
    </source>
</reference>
<evidence type="ECO:0000313" key="2">
    <source>
        <dbReference type="Proteomes" id="UP000646548"/>
    </source>
</evidence>